<feature type="transmembrane region" description="Helical" evidence="8">
    <location>
        <begin position="236"/>
        <end position="260"/>
    </location>
</feature>
<dbReference type="FunFam" id="2.70.150.10:FF:000002">
    <property type="entry name" value="Copper-transporting ATPase 1, putative"/>
    <property type="match status" value="1"/>
</dbReference>
<dbReference type="PRINTS" id="PR00941">
    <property type="entry name" value="CDATPASE"/>
</dbReference>
<evidence type="ECO:0000256" key="8">
    <source>
        <dbReference type="SAM" id="Phobius"/>
    </source>
</evidence>
<dbReference type="InterPro" id="IPR059000">
    <property type="entry name" value="ATPase_P-type_domA"/>
</dbReference>
<dbReference type="Proteomes" id="UP001065373">
    <property type="component" value="Chromosome"/>
</dbReference>
<dbReference type="SFLD" id="SFLDS00003">
    <property type="entry name" value="Haloacid_Dehalogenase"/>
    <property type="match status" value="1"/>
</dbReference>
<dbReference type="SUPFAM" id="SSF81665">
    <property type="entry name" value="Calcium ATPase, transmembrane domain M"/>
    <property type="match status" value="1"/>
</dbReference>
<dbReference type="GO" id="GO:0005524">
    <property type="term" value="F:ATP binding"/>
    <property type="evidence" value="ECO:0007669"/>
    <property type="project" value="InterPro"/>
</dbReference>
<name>A0A9E7RW66_METWO</name>
<sequence length="605" mass="65017">MGCECSECYHSGKSRKVLLISAALLAAGIYMQFTDSSLYIIPLLLAVAVSGYSIFRGAFRSLRHGRFSVDFLMTVAVIGAILLGDYAEAALVTVLFYLAEYLEEYAGERSERSVESLIRLRPAEARVIEDGAEGTRSIDEVRKGDVIAVRGGDSIPLDGIIIRGTSRVDQSNITGESIPVKKGEGDEVFAGTQNLDGYLEIEVTRTSRNTILSRVIETVRRSALRRSRREKFIERFASIYTPAVMVLAVLTAAVPIILGYNPMEWIYRALVLLVISCPCALLISTPVAMVSGMTSAAGRSILVKGSEFLEKMASVNTVLFDKTGTLTEGSFEVLSVEPGERSEEILRIAASLESRSSHPIAEAIKGAYTGETDEVDEFRSVKGRGVSGRINGRTYTIGSPELFNEGSDGKGTTVLLADEDGIMGRITLGDQLRDSAPRVMEKLGEKGIETMMVTGDHEGVASEIASGAGIRDYRAGLFPEDKMRIINEMASRGTVAMVGDGVNDAPALAAADVGIAMGVRGSDVALETADVTLVEDDLERIDELIDLSRRTIRTVKLNTGITVTVKLSLAVFSILGFVPLWLAVAAGDVGLSLFVIVNSLLAGRM</sequence>
<dbReference type="InterPro" id="IPR044492">
    <property type="entry name" value="P_typ_ATPase_HD_dom"/>
</dbReference>
<keyword evidence="3 8" id="KW-0812">Transmembrane</keyword>
<dbReference type="InterPro" id="IPR008250">
    <property type="entry name" value="ATPase_P-typ_transduc_dom_A_sf"/>
</dbReference>
<dbReference type="CDD" id="cd02079">
    <property type="entry name" value="P-type_ATPase_HM"/>
    <property type="match status" value="1"/>
</dbReference>
<dbReference type="Gene3D" id="2.70.150.10">
    <property type="entry name" value="Calcium-transporting ATPase, cytoplasmic transduction domain A"/>
    <property type="match status" value="1"/>
</dbReference>
<evidence type="ECO:0000256" key="3">
    <source>
        <dbReference type="ARBA" id="ARBA00022692"/>
    </source>
</evidence>
<evidence type="ECO:0000256" key="6">
    <source>
        <dbReference type="ARBA" id="ARBA00022989"/>
    </source>
</evidence>
<dbReference type="InterPro" id="IPR036412">
    <property type="entry name" value="HAD-like_sf"/>
</dbReference>
<comment type="subcellular location">
    <subcellularLocation>
        <location evidence="1">Membrane</location>
    </subcellularLocation>
</comment>
<dbReference type="InterPro" id="IPR018303">
    <property type="entry name" value="ATPase_P-typ_P_site"/>
</dbReference>
<keyword evidence="6 8" id="KW-1133">Transmembrane helix</keyword>
<dbReference type="SUPFAM" id="SSF81653">
    <property type="entry name" value="Calcium ATPase, transduction domain A"/>
    <property type="match status" value="1"/>
</dbReference>
<dbReference type="PRINTS" id="PR00119">
    <property type="entry name" value="CATATPASE"/>
</dbReference>
<feature type="domain" description="P-type ATPase A" evidence="9">
    <location>
        <begin position="120"/>
        <end position="219"/>
    </location>
</feature>
<dbReference type="InterPro" id="IPR023298">
    <property type="entry name" value="ATPase_P-typ_TM_dom_sf"/>
</dbReference>
<dbReference type="InterPro" id="IPR001757">
    <property type="entry name" value="P_typ_ATPase"/>
</dbReference>
<dbReference type="PROSITE" id="PS00154">
    <property type="entry name" value="ATPASE_E1_E2"/>
    <property type="match status" value="1"/>
</dbReference>
<evidence type="ECO:0000259" key="9">
    <source>
        <dbReference type="Pfam" id="PF00122"/>
    </source>
</evidence>
<keyword evidence="4" id="KW-0479">Metal-binding</keyword>
<dbReference type="NCBIfam" id="TIGR01525">
    <property type="entry name" value="ATPase-IB_hvy"/>
    <property type="match status" value="1"/>
</dbReference>
<dbReference type="GO" id="GO:0016020">
    <property type="term" value="C:membrane"/>
    <property type="evidence" value="ECO:0007669"/>
    <property type="project" value="UniProtKB-SubCell"/>
</dbReference>
<dbReference type="GO" id="GO:0016887">
    <property type="term" value="F:ATP hydrolysis activity"/>
    <property type="evidence" value="ECO:0007669"/>
    <property type="project" value="InterPro"/>
</dbReference>
<dbReference type="Gene3D" id="3.40.1110.10">
    <property type="entry name" value="Calcium-transporting ATPase, cytoplasmic domain N"/>
    <property type="match status" value="1"/>
</dbReference>
<dbReference type="SFLD" id="SFLDF00027">
    <property type="entry name" value="p-type_atpase"/>
    <property type="match status" value="1"/>
</dbReference>
<evidence type="ECO:0000256" key="7">
    <source>
        <dbReference type="ARBA" id="ARBA00023136"/>
    </source>
</evidence>
<evidence type="ECO:0000256" key="1">
    <source>
        <dbReference type="ARBA" id="ARBA00004370"/>
    </source>
</evidence>
<keyword evidence="5" id="KW-1278">Translocase</keyword>
<dbReference type="InterPro" id="IPR023214">
    <property type="entry name" value="HAD_sf"/>
</dbReference>
<dbReference type="PANTHER" id="PTHR48085:SF5">
    <property type="entry name" value="CADMIUM_ZINC-TRANSPORTING ATPASE HMA4-RELATED"/>
    <property type="match status" value="1"/>
</dbReference>
<organism evidence="10">
    <name type="scientific">Methanothermobacter wolfeii</name>
    <name type="common">Methanobacterium wolfei</name>
    <dbReference type="NCBI Taxonomy" id="145261"/>
    <lineage>
        <taxon>Archaea</taxon>
        <taxon>Methanobacteriati</taxon>
        <taxon>Methanobacteriota</taxon>
        <taxon>Methanomada group</taxon>
        <taxon>Methanobacteria</taxon>
        <taxon>Methanobacteriales</taxon>
        <taxon>Methanobacteriaceae</taxon>
        <taxon>Methanothermobacter</taxon>
    </lineage>
</organism>
<evidence type="ECO:0000313" key="10">
    <source>
        <dbReference type="EMBL" id="UXH32477.1"/>
    </source>
</evidence>
<feature type="transmembrane region" description="Helical" evidence="8">
    <location>
        <begin position="17"/>
        <end position="33"/>
    </location>
</feature>
<accession>A0A9E7RW66</accession>
<evidence type="ECO:0000256" key="5">
    <source>
        <dbReference type="ARBA" id="ARBA00022967"/>
    </source>
</evidence>
<dbReference type="AlphaFoldDB" id="A0A9E7RW66"/>
<comment type="similarity">
    <text evidence="2">Belongs to the cation transport ATPase (P-type) (TC 3.A.3) family. Type IB subfamily.</text>
</comment>
<feature type="transmembrane region" description="Helical" evidence="8">
    <location>
        <begin position="266"/>
        <end position="290"/>
    </location>
</feature>
<dbReference type="Pfam" id="PF00122">
    <property type="entry name" value="E1-E2_ATPase"/>
    <property type="match status" value="1"/>
</dbReference>
<dbReference type="RefSeq" id="WP_261599826.1">
    <property type="nucleotide sequence ID" value="NZ_CP104550.1"/>
</dbReference>
<feature type="transmembrane region" description="Helical" evidence="8">
    <location>
        <begin position="581"/>
        <end position="601"/>
    </location>
</feature>
<dbReference type="Gene3D" id="3.40.50.1000">
    <property type="entry name" value="HAD superfamily/HAD-like"/>
    <property type="match status" value="1"/>
</dbReference>
<proteinExistence type="inferred from homology"/>
<evidence type="ECO:0000256" key="2">
    <source>
        <dbReference type="ARBA" id="ARBA00006024"/>
    </source>
</evidence>
<dbReference type="NCBIfam" id="TIGR01511">
    <property type="entry name" value="ATPase-IB1_Cu"/>
    <property type="match status" value="1"/>
</dbReference>
<dbReference type="GeneID" id="75106410"/>
<dbReference type="SFLD" id="SFLDG00002">
    <property type="entry name" value="C1.7:_P-type_atpase_like"/>
    <property type="match status" value="1"/>
</dbReference>
<dbReference type="PANTHER" id="PTHR48085">
    <property type="entry name" value="CADMIUM/ZINC-TRANSPORTING ATPASE HMA2-RELATED"/>
    <property type="match status" value="1"/>
</dbReference>
<evidence type="ECO:0000256" key="4">
    <source>
        <dbReference type="ARBA" id="ARBA00022723"/>
    </source>
</evidence>
<feature type="transmembrane region" description="Helical" evidence="8">
    <location>
        <begin position="39"/>
        <end position="55"/>
    </location>
</feature>
<keyword evidence="7 8" id="KW-0472">Membrane</keyword>
<gene>
    <name evidence="10" type="ORF">N5910_04120</name>
</gene>
<dbReference type="InterPro" id="IPR051014">
    <property type="entry name" value="Cation_Transport_ATPase_IB"/>
</dbReference>
<dbReference type="GO" id="GO:0019829">
    <property type="term" value="F:ATPase-coupled monoatomic cation transmembrane transporter activity"/>
    <property type="evidence" value="ECO:0007669"/>
    <property type="project" value="InterPro"/>
</dbReference>
<dbReference type="NCBIfam" id="TIGR01494">
    <property type="entry name" value="ATPase_P-type"/>
    <property type="match status" value="1"/>
</dbReference>
<dbReference type="InterPro" id="IPR023299">
    <property type="entry name" value="ATPase_P-typ_cyto_dom_N"/>
</dbReference>
<dbReference type="EMBL" id="CP104550">
    <property type="protein sequence ID" value="UXH32477.1"/>
    <property type="molecule type" value="Genomic_DNA"/>
</dbReference>
<dbReference type="SUPFAM" id="SSF56784">
    <property type="entry name" value="HAD-like"/>
    <property type="match status" value="1"/>
</dbReference>
<dbReference type="Pfam" id="PF00702">
    <property type="entry name" value="Hydrolase"/>
    <property type="match status" value="1"/>
</dbReference>
<dbReference type="InterPro" id="IPR027256">
    <property type="entry name" value="P-typ_ATPase_IB"/>
</dbReference>
<feature type="transmembrane region" description="Helical" evidence="8">
    <location>
        <begin position="557"/>
        <end position="575"/>
    </location>
</feature>
<dbReference type="NCBIfam" id="TIGR01512">
    <property type="entry name" value="ATPase-IB2_Cd"/>
    <property type="match status" value="1"/>
</dbReference>
<dbReference type="GO" id="GO:0046872">
    <property type="term" value="F:metal ion binding"/>
    <property type="evidence" value="ECO:0007669"/>
    <property type="project" value="UniProtKB-KW"/>
</dbReference>
<protein>
    <submittedName>
        <fullName evidence="10">Cation-translocating P-type ATPase</fullName>
    </submittedName>
</protein>
<reference evidence="10" key="1">
    <citation type="submission" date="2022-09" db="EMBL/GenBank/DDBJ databases">
        <title>Characterization of three MwoI isoschizomers from sequenced genome and metagenomes.</title>
        <authorList>
            <person name="Fomenkov A."/>
            <person name="Xu S.Y."/>
            <person name="Roberts R.J."/>
        </authorList>
    </citation>
    <scope>NUCLEOTIDE SEQUENCE</scope>
    <source>
        <strain evidence="10">DSM 2970</strain>
    </source>
</reference>